<feature type="domain" description="PNPLA" evidence="5">
    <location>
        <begin position="4"/>
        <end position="52"/>
    </location>
</feature>
<comment type="caution">
    <text evidence="4">Lacks conserved residue(s) required for the propagation of feature annotation.</text>
</comment>
<keyword evidence="2" id="KW-0442">Lipid degradation</keyword>
<evidence type="ECO:0000256" key="4">
    <source>
        <dbReference type="PROSITE-ProRule" id="PRU01161"/>
    </source>
</evidence>
<dbReference type="Pfam" id="PF01734">
    <property type="entry name" value="Patatin"/>
    <property type="match status" value="1"/>
</dbReference>
<dbReference type="SUPFAM" id="SSF52151">
    <property type="entry name" value="FabD/lysophospholipase-like"/>
    <property type="match status" value="1"/>
</dbReference>
<dbReference type="PANTHER" id="PTHR14226:SF57">
    <property type="entry name" value="BLR7027 PROTEIN"/>
    <property type="match status" value="1"/>
</dbReference>
<feature type="short sequence motif" description="GXGXXG" evidence="4">
    <location>
        <begin position="8"/>
        <end position="13"/>
    </location>
</feature>
<comment type="caution">
    <text evidence="6">The sequence shown here is derived from an EMBL/GenBank/DDBJ whole genome shotgun (WGS) entry which is preliminary data.</text>
</comment>
<dbReference type="InterPro" id="IPR016035">
    <property type="entry name" value="Acyl_Trfase/lysoPLipase"/>
</dbReference>
<gene>
    <name evidence="6" type="ORF">JOC49_002601</name>
</gene>
<name>A0ABS2MUE1_9FIRM</name>
<evidence type="ECO:0000256" key="2">
    <source>
        <dbReference type="ARBA" id="ARBA00022963"/>
    </source>
</evidence>
<dbReference type="PROSITE" id="PS51635">
    <property type="entry name" value="PNPLA"/>
    <property type="match status" value="1"/>
</dbReference>
<evidence type="ECO:0000256" key="1">
    <source>
        <dbReference type="ARBA" id="ARBA00022801"/>
    </source>
</evidence>
<evidence type="ECO:0000259" key="5">
    <source>
        <dbReference type="PROSITE" id="PS51635"/>
    </source>
</evidence>
<organism evidence="6 7">
    <name type="scientific">Fusibacter tunisiensis</name>
    <dbReference type="NCBI Taxonomy" id="1008308"/>
    <lineage>
        <taxon>Bacteria</taxon>
        <taxon>Bacillati</taxon>
        <taxon>Bacillota</taxon>
        <taxon>Clostridia</taxon>
        <taxon>Eubacteriales</taxon>
        <taxon>Eubacteriales Family XII. Incertae Sedis</taxon>
        <taxon>Fusibacter</taxon>
    </lineage>
</organism>
<evidence type="ECO:0000256" key="3">
    <source>
        <dbReference type="ARBA" id="ARBA00023098"/>
    </source>
</evidence>
<keyword evidence="1" id="KW-0378">Hydrolase</keyword>
<dbReference type="InterPro" id="IPR002641">
    <property type="entry name" value="PNPLA_dom"/>
</dbReference>
<dbReference type="RefSeq" id="WP_204665450.1">
    <property type="nucleotide sequence ID" value="NZ_JAFBDT010000052.1"/>
</dbReference>
<dbReference type="Proteomes" id="UP000767854">
    <property type="component" value="Unassembled WGS sequence"/>
</dbReference>
<dbReference type="Gene3D" id="3.40.1090.10">
    <property type="entry name" value="Cytosolic phospholipase A2 catalytic domain"/>
    <property type="match status" value="1"/>
</dbReference>
<dbReference type="InterPro" id="IPR050301">
    <property type="entry name" value="NTE"/>
</dbReference>
<sequence>MRGLALEGGGARGSFQVGAIKALYEMGYTFDVVAGTSIGSINGALIALGDIE</sequence>
<evidence type="ECO:0000313" key="6">
    <source>
        <dbReference type="EMBL" id="MBM7563026.1"/>
    </source>
</evidence>
<keyword evidence="3" id="KW-0443">Lipid metabolism</keyword>
<proteinExistence type="predicted"/>
<dbReference type="EMBL" id="JAFBDT010000052">
    <property type="protein sequence ID" value="MBM7563026.1"/>
    <property type="molecule type" value="Genomic_DNA"/>
</dbReference>
<accession>A0ABS2MUE1</accession>
<protein>
    <submittedName>
        <fullName evidence="6">Acylesterase/phospholipase RssA</fullName>
    </submittedName>
</protein>
<reference evidence="6 7" key="1">
    <citation type="submission" date="2021-01" db="EMBL/GenBank/DDBJ databases">
        <title>Genomic Encyclopedia of Type Strains, Phase IV (KMG-IV): sequencing the most valuable type-strain genomes for metagenomic binning, comparative biology and taxonomic classification.</title>
        <authorList>
            <person name="Goeker M."/>
        </authorList>
    </citation>
    <scope>NUCLEOTIDE SEQUENCE [LARGE SCALE GENOMIC DNA]</scope>
    <source>
        <strain evidence="6 7">DSM 24436</strain>
    </source>
</reference>
<keyword evidence="7" id="KW-1185">Reference proteome</keyword>
<evidence type="ECO:0000313" key="7">
    <source>
        <dbReference type="Proteomes" id="UP000767854"/>
    </source>
</evidence>
<dbReference type="PANTHER" id="PTHR14226">
    <property type="entry name" value="NEUROPATHY TARGET ESTERASE/SWISS CHEESE D.MELANOGASTER"/>
    <property type="match status" value="1"/>
</dbReference>
<feature type="short sequence motif" description="GXSXG" evidence="4">
    <location>
        <begin position="35"/>
        <end position="39"/>
    </location>
</feature>